<dbReference type="OrthoDB" id="18487at2759"/>
<evidence type="ECO:0000313" key="8">
    <source>
        <dbReference type="Proteomes" id="UP000887116"/>
    </source>
</evidence>
<dbReference type="PROSITE" id="PS00022">
    <property type="entry name" value="EGF_1"/>
    <property type="match status" value="2"/>
</dbReference>
<dbReference type="InterPro" id="IPR042635">
    <property type="entry name" value="MEGF10/SREC1/2-like"/>
</dbReference>
<dbReference type="Proteomes" id="UP000887116">
    <property type="component" value="Unassembled WGS sequence"/>
</dbReference>
<evidence type="ECO:0000313" key="7">
    <source>
        <dbReference type="EMBL" id="GFQ74787.1"/>
    </source>
</evidence>
<keyword evidence="3" id="KW-0677">Repeat</keyword>
<keyword evidence="1" id="KW-0245">EGF-like domain</keyword>
<dbReference type="InterPro" id="IPR002049">
    <property type="entry name" value="LE_dom"/>
</dbReference>
<dbReference type="PROSITE" id="PS01186">
    <property type="entry name" value="EGF_2"/>
    <property type="match status" value="1"/>
</dbReference>
<feature type="non-terminal residue" evidence="7">
    <location>
        <position position="1"/>
    </location>
</feature>
<organism evidence="7 8">
    <name type="scientific">Trichonephila clavata</name>
    <name type="common">Joro spider</name>
    <name type="synonym">Nephila clavata</name>
    <dbReference type="NCBI Taxonomy" id="2740835"/>
    <lineage>
        <taxon>Eukaryota</taxon>
        <taxon>Metazoa</taxon>
        <taxon>Ecdysozoa</taxon>
        <taxon>Arthropoda</taxon>
        <taxon>Chelicerata</taxon>
        <taxon>Arachnida</taxon>
        <taxon>Araneae</taxon>
        <taxon>Araneomorphae</taxon>
        <taxon>Entelegynae</taxon>
        <taxon>Araneoidea</taxon>
        <taxon>Nephilidae</taxon>
        <taxon>Trichonephila</taxon>
    </lineage>
</organism>
<feature type="domain" description="EGF-like" evidence="5">
    <location>
        <begin position="63"/>
        <end position="74"/>
    </location>
</feature>
<dbReference type="PANTHER" id="PTHR24043:SF8">
    <property type="entry name" value="EGF-LIKE DOMAIN-CONTAINING PROTEIN"/>
    <property type="match status" value="1"/>
</dbReference>
<comment type="caution">
    <text evidence="7">The sequence shown here is derived from an EMBL/GenBank/DDBJ whole genome shotgun (WGS) entry which is preliminary data.</text>
</comment>
<dbReference type="PRINTS" id="PR00011">
    <property type="entry name" value="EGFLAMININ"/>
</dbReference>
<dbReference type="GO" id="GO:0005044">
    <property type="term" value="F:scavenger receptor activity"/>
    <property type="evidence" value="ECO:0007669"/>
    <property type="project" value="InterPro"/>
</dbReference>
<dbReference type="PANTHER" id="PTHR24043">
    <property type="entry name" value="SCAVENGER RECEPTOR CLASS F"/>
    <property type="match status" value="1"/>
</dbReference>
<accession>A0A8X6FB37</accession>
<feature type="domain" description="EGF-like" evidence="5 6">
    <location>
        <begin position="17"/>
        <end position="28"/>
    </location>
</feature>
<keyword evidence="4" id="KW-1015">Disulfide bond</keyword>
<evidence type="ECO:0000256" key="4">
    <source>
        <dbReference type="ARBA" id="ARBA00023157"/>
    </source>
</evidence>
<gene>
    <name evidence="7" type="primary">drpr_4</name>
    <name evidence="7" type="ORF">TNCT_376781</name>
</gene>
<evidence type="ECO:0000259" key="6">
    <source>
        <dbReference type="PROSITE" id="PS01186"/>
    </source>
</evidence>
<evidence type="ECO:0000259" key="5">
    <source>
        <dbReference type="PROSITE" id="PS00022"/>
    </source>
</evidence>
<evidence type="ECO:0000256" key="2">
    <source>
        <dbReference type="ARBA" id="ARBA00022729"/>
    </source>
</evidence>
<dbReference type="SMART" id="SM00181">
    <property type="entry name" value="EGF"/>
    <property type="match status" value="3"/>
</dbReference>
<dbReference type="EMBL" id="BMAO01001620">
    <property type="protein sequence ID" value="GFQ74787.1"/>
    <property type="molecule type" value="Genomic_DNA"/>
</dbReference>
<name>A0A8X6FB37_TRICU</name>
<dbReference type="FunFam" id="2.170.300.10:FF:000041">
    <property type="entry name" value="Tyrosine protein kinase receptor tie-1, putative"/>
    <property type="match status" value="1"/>
</dbReference>
<keyword evidence="2" id="KW-0732">Signal</keyword>
<dbReference type="InterPro" id="IPR000742">
    <property type="entry name" value="EGF"/>
</dbReference>
<protein>
    <submittedName>
        <fullName evidence="7">Protein draper</fullName>
    </submittedName>
</protein>
<keyword evidence="8" id="KW-1185">Reference proteome</keyword>
<dbReference type="Pfam" id="PF00053">
    <property type="entry name" value="EGF_laminin"/>
    <property type="match status" value="1"/>
</dbReference>
<sequence>YCTNSCIHGICVGPEECECQPGFGGPTCNILYHACPSGKYGSQCERDCICQNKALCDPVTGACACKPGWQGSDCSEPCDDGYYGYHCEQECRCENGASCNPISGACECAPGYRGPL</sequence>
<proteinExistence type="predicted"/>
<dbReference type="Gene3D" id="2.170.300.10">
    <property type="entry name" value="Tie2 ligand-binding domain superfamily"/>
    <property type="match status" value="1"/>
</dbReference>
<evidence type="ECO:0000256" key="1">
    <source>
        <dbReference type="ARBA" id="ARBA00022536"/>
    </source>
</evidence>
<reference evidence="7" key="1">
    <citation type="submission" date="2020-07" db="EMBL/GenBank/DDBJ databases">
        <title>Multicomponent nature underlies the extraordinary mechanical properties of spider dragline silk.</title>
        <authorList>
            <person name="Kono N."/>
            <person name="Nakamura H."/>
            <person name="Mori M."/>
            <person name="Yoshida Y."/>
            <person name="Ohtoshi R."/>
            <person name="Malay A.D."/>
            <person name="Moran D.A.P."/>
            <person name="Tomita M."/>
            <person name="Numata K."/>
            <person name="Arakawa K."/>
        </authorList>
    </citation>
    <scope>NUCLEOTIDE SEQUENCE</scope>
</reference>
<evidence type="ECO:0000256" key="3">
    <source>
        <dbReference type="ARBA" id="ARBA00022737"/>
    </source>
</evidence>
<dbReference type="AlphaFoldDB" id="A0A8X6FB37"/>